<keyword evidence="4 5" id="KW-0234">DNA repair</keyword>
<dbReference type="InterPro" id="IPR011034">
    <property type="entry name" value="Formyl_transferase-like_C_sf"/>
</dbReference>
<keyword evidence="7" id="KW-1185">Reference proteome</keyword>
<protein>
    <recommendedName>
        <fullName evidence="5">Putative 3-methyladenine DNA glycosylase</fullName>
        <ecNumber evidence="5">3.2.2.-</ecNumber>
    </recommendedName>
</protein>
<dbReference type="InterPro" id="IPR003180">
    <property type="entry name" value="MPG"/>
</dbReference>
<dbReference type="RefSeq" id="WP_093331306.1">
    <property type="nucleotide sequence ID" value="NZ_FOXP01000002.1"/>
</dbReference>
<dbReference type="HAMAP" id="MF_00527">
    <property type="entry name" value="3MGH"/>
    <property type="match status" value="1"/>
</dbReference>
<evidence type="ECO:0000256" key="4">
    <source>
        <dbReference type="ARBA" id="ARBA00023204"/>
    </source>
</evidence>
<reference evidence="7" key="1">
    <citation type="submission" date="2016-10" db="EMBL/GenBank/DDBJ databases">
        <authorList>
            <person name="Varghese N."/>
            <person name="Submissions S."/>
        </authorList>
    </citation>
    <scope>NUCLEOTIDE SEQUENCE [LARGE SCALE GENOMIC DNA]</scope>
    <source>
        <strain evidence="7">CGMCC 1.9113</strain>
    </source>
</reference>
<dbReference type="FunFam" id="3.10.300.10:FF:000001">
    <property type="entry name" value="Putative 3-methyladenine DNA glycosylase"/>
    <property type="match status" value="1"/>
</dbReference>
<dbReference type="PANTHER" id="PTHR10429">
    <property type="entry name" value="DNA-3-METHYLADENINE GLYCOSYLASE"/>
    <property type="match status" value="1"/>
</dbReference>
<dbReference type="PANTHER" id="PTHR10429:SF0">
    <property type="entry name" value="DNA-3-METHYLADENINE GLYCOSYLASE"/>
    <property type="match status" value="1"/>
</dbReference>
<dbReference type="Pfam" id="PF02245">
    <property type="entry name" value="Pur_DNA_glyco"/>
    <property type="match status" value="1"/>
</dbReference>
<dbReference type="Gene3D" id="3.10.300.10">
    <property type="entry name" value="Methylpurine-DNA glycosylase (MPG)"/>
    <property type="match status" value="1"/>
</dbReference>
<accession>A0A1I5QQ27</accession>
<dbReference type="CDD" id="cd00540">
    <property type="entry name" value="AAG"/>
    <property type="match status" value="1"/>
</dbReference>
<comment type="similarity">
    <text evidence="1 5">Belongs to the DNA glycosylase MPG family.</text>
</comment>
<dbReference type="Proteomes" id="UP000199586">
    <property type="component" value="Unassembled WGS sequence"/>
</dbReference>
<dbReference type="NCBIfam" id="TIGR00567">
    <property type="entry name" value="3mg"/>
    <property type="match status" value="1"/>
</dbReference>
<dbReference type="GO" id="GO:0003905">
    <property type="term" value="F:alkylbase DNA N-glycosylase activity"/>
    <property type="evidence" value="ECO:0007669"/>
    <property type="project" value="InterPro"/>
</dbReference>
<dbReference type="OrthoDB" id="9794313at2"/>
<dbReference type="AlphaFoldDB" id="A0A1I5QQ27"/>
<dbReference type="InterPro" id="IPR036995">
    <property type="entry name" value="MPG_sf"/>
</dbReference>
<keyword evidence="2 5" id="KW-0227">DNA damage</keyword>
<dbReference type="STRING" id="634430.SAMN04488241_102210"/>
<dbReference type="EMBL" id="FOXP01000002">
    <property type="protein sequence ID" value="SFP48408.1"/>
    <property type="molecule type" value="Genomic_DNA"/>
</dbReference>
<evidence type="ECO:0000313" key="7">
    <source>
        <dbReference type="Proteomes" id="UP000199586"/>
    </source>
</evidence>
<proteinExistence type="inferred from homology"/>
<evidence type="ECO:0000256" key="5">
    <source>
        <dbReference type="HAMAP-Rule" id="MF_00527"/>
    </source>
</evidence>
<evidence type="ECO:0000256" key="1">
    <source>
        <dbReference type="ARBA" id="ARBA00009232"/>
    </source>
</evidence>
<evidence type="ECO:0000256" key="3">
    <source>
        <dbReference type="ARBA" id="ARBA00022801"/>
    </source>
</evidence>
<evidence type="ECO:0000256" key="2">
    <source>
        <dbReference type="ARBA" id="ARBA00022763"/>
    </source>
</evidence>
<organism evidence="6 7">
    <name type="scientific">Sphingomonas rubra</name>
    <dbReference type="NCBI Taxonomy" id="634430"/>
    <lineage>
        <taxon>Bacteria</taxon>
        <taxon>Pseudomonadati</taxon>
        <taxon>Pseudomonadota</taxon>
        <taxon>Alphaproteobacteria</taxon>
        <taxon>Sphingomonadales</taxon>
        <taxon>Sphingomonadaceae</taxon>
        <taxon>Sphingomonas</taxon>
    </lineage>
</organism>
<dbReference type="GO" id="GO:0006284">
    <property type="term" value="P:base-excision repair"/>
    <property type="evidence" value="ECO:0007669"/>
    <property type="project" value="InterPro"/>
</dbReference>
<evidence type="ECO:0000313" key="6">
    <source>
        <dbReference type="EMBL" id="SFP48408.1"/>
    </source>
</evidence>
<keyword evidence="3 5" id="KW-0378">Hydrolase</keyword>
<gene>
    <name evidence="6" type="ORF">SAMN04488241_102210</name>
</gene>
<dbReference type="GO" id="GO:0003677">
    <property type="term" value="F:DNA binding"/>
    <property type="evidence" value="ECO:0007669"/>
    <property type="project" value="InterPro"/>
</dbReference>
<name>A0A1I5QQ27_9SPHN</name>
<dbReference type="NCBIfam" id="NF002003">
    <property type="entry name" value="PRK00802.1-3"/>
    <property type="match status" value="1"/>
</dbReference>
<dbReference type="EC" id="3.2.2.-" evidence="5"/>
<dbReference type="SUPFAM" id="SSF50486">
    <property type="entry name" value="FMT C-terminal domain-like"/>
    <property type="match status" value="1"/>
</dbReference>
<sequence length="183" mass="19289">MDHAFFDRPVLDVARALIGATLTVDGVSGTIVETEAYHAGDPAAHSFAGRTARNAAMFGPPGRAYVYRSYGLHWCMNVVGGAEEAAAVLIRALEPTMGLEIMAARRGTADPRLLCSGPGRLCQALGITGAMDGSPLDAPPFALVLTDATPPLLVGPRIGITRAADEPWRFGLAGSRFLSRPFR</sequence>